<dbReference type="EMBL" id="CAJNOW010021167">
    <property type="protein sequence ID" value="CAF1683159.1"/>
    <property type="molecule type" value="Genomic_DNA"/>
</dbReference>
<dbReference type="EMBL" id="CAJNOV010008147">
    <property type="protein sequence ID" value="CAF1311925.1"/>
    <property type="molecule type" value="Genomic_DNA"/>
</dbReference>
<evidence type="ECO:0000313" key="4">
    <source>
        <dbReference type="EMBL" id="CAF2033475.1"/>
    </source>
</evidence>
<dbReference type="EMBL" id="CAJNRF010002090">
    <property type="protein sequence ID" value="CAF2033475.1"/>
    <property type="molecule type" value="Genomic_DNA"/>
</dbReference>
<evidence type="ECO:0000313" key="7">
    <source>
        <dbReference type="EMBL" id="CAF3870583.1"/>
    </source>
</evidence>
<proteinExistence type="predicted"/>
<evidence type="ECO:0000313" key="8">
    <source>
        <dbReference type="Proteomes" id="UP000663834"/>
    </source>
</evidence>
<protein>
    <submittedName>
        <fullName evidence="3">Uncharacterized protein</fullName>
    </submittedName>
</protein>
<dbReference type="OrthoDB" id="444255at2759"/>
<dbReference type="Proteomes" id="UP000663834">
    <property type="component" value="Unassembled WGS sequence"/>
</dbReference>
<name>A0A816H668_9BILA</name>
<accession>A0A816H668</accession>
<gene>
    <name evidence="2" type="ORF">CJN711_LOCUS17475</name>
    <name evidence="3" type="ORF">KQP761_LOCUS37408</name>
    <name evidence="5" type="ORF">MBJ925_LOCUS31972</name>
    <name evidence="6" type="ORF">OVN521_LOCUS4115</name>
    <name evidence="7" type="ORF">UXM345_LOCUS8905</name>
    <name evidence="4" type="ORF">WKI299_LOCUS7077</name>
</gene>
<dbReference type="Proteomes" id="UP000663824">
    <property type="component" value="Unassembled WGS sequence"/>
</dbReference>
<evidence type="ECO:0000313" key="5">
    <source>
        <dbReference type="EMBL" id="CAF2154906.1"/>
    </source>
</evidence>
<dbReference type="EMBL" id="CAJOBF010000795">
    <property type="protein sequence ID" value="CAF3870583.1"/>
    <property type="molecule type" value="Genomic_DNA"/>
</dbReference>
<evidence type="ECO:0000313" key="9">
    <source>
        <dbReference type="Proteomes" id="UP000663866"/>
    </source>
</evidence>
<feature type="chain" id="PRO_5035609466" evidence="1">
    <location>
        <begin position="24"/>
        <end position="171"/>
    </location>
</feature>
<comment type="caution">
    <text evidence="3">The sequence shown here is derived from an EMBL/GenBank/DDBJ whole genome shotgun (WGS) entry which is preliminary data.</text>
</comment>
<sequence length="171" mass="20347">MKHSIFISVIVDLLFLVQNGAQCKREQQMKLVFTDIFLLCLITYCYYDSENNYIPINIILNEYDSIEKHPEKIQNCTSEDHFRQRILLAMFHVWTHFADIHHIQYWTVYGTLVCYVQRRGLLPHDLDIGVLILVQNTENLIPFSDAYFSSVYEIKLHPQWNVVGYTNRSYH</sequence>
<evidence type="ECO:0000313" key="6">
    <source>
        <dbReference type="EMBL" id="CAF3805212.1"/>
    </source>
</evidence>
<dbReference type="EMBL" id="CAJNRE010017438">
    <property type="protein sequence ID" value="CAF2154906.1"/>
    <property type="molecule type" value="Genomic_DNA"/>
</dbReference>
<keyword evidence="9" id="KW-1185">Reference proteome</keyword>
<evidence type="ECO:0000256" key="1">
    <source>
        <dbReference type="SAM" id="SignalP"/>
    </source>
</evidence>
<reference evidence="3" key="1">
    <citation type="submission" date="2021-02" db="EMBL/GenBank/DDBJ databases">
        <authorList>
            <person name="Nowell W R."/>
        </authorList>
    </citation>
    <scope>NUCLEOTIDE SEQUENCE</scope>
</reference>
<dbReference type="EMBL" id="CAJOBG010000373">
    <property type="protein sequence ID" value="CAF3805212.1"/>
    <property type="molecule type" value="Genomic_DNA"/>
</dbReference>
<evidence type="ECO:0000313" key="2">
    <source>
        <dbReference type="EMBL" id="CAF1311925.1"/>
    </source>
</evidence>
<feature type="signal peptide" evidence="1">
    <location>
        <begin position="1"/>
        <end position="23"/>
    </location>
</feature>
<organism evidence="3 8">
    <name type="scientific">Rotaria magnacalcarata</name>
    <dbReference type="NCBI Taxonomy" id="392030"/>
    <lineage>
        <taxon>Eukaryota</taxon>
        <taxon>Metazoa</taxon>
        <taxon>Spiralia</taxon>
        <taxon>Gnathifera</taxon>
        <taxon>Rotifera</taxon>
        <taxon>Eurotatoria</taxon>
        <taxon>Bdelloidea</taxon>
        <taxon>Philodinida</taxon>
        <taxon>Philodinidae</taxon>
        <taxon>Rotaria</taxon>
    </lineage>
</organism>
<dbReference type="Proteomes" id="UP000663855">
    <property type="component" value="Unassembled WGS sequence"/>
</dbReference>
<dbReference type="AlphaFoldDB" id="A0A816H668"/>
<evidence type="ECO:0000313" key="3">
    <source>
        <dbReference type="EMBL" id="CAF1683159.1"/>
    </source>
</evidence>
<keyword evidence="1" id="KW-0732">Signal</keyword>
<dbReference type="Proteomes" id="UP000663866">
    <property type="component" value="Unassembled WGS sequence"/>
</dbReference>
<dbReference type="Proteomes" id="UP000663856">
    <property type="component" value="Unassembled WGS sequence"/>
</dbReference>
<dbReference type="Proteomes" id="UP000663842">
    <property type="component" value="Unassembled WGS sequence"/>
</dbReference>